<evidence type="ECO:0000256" key="3">
    <source>
        <dbReference type="ARBA" id="ARBA00023125"/>
    </source>
</evidence>
<dbReference type="RefSeq" id="WP_377944677.1">
    <property type="nucleotide sequence ID" value="NZ_JBHUCX010000075.1"/>
</dbReference>
<dbReference type="InterPro" id="IPR036271">
    <property type="entry name" value="Tet_transcr_reg_TetR-rel_C_sf"/>
</dbReference>
<dbReference type="Pfam" id="PF00440">
    <property type="entry name" value="TetR_N"/>
    <property type="match status" value="1"/>
</dbReference>
<feature type="domain" description="HTH tetR-type" evidence="6">
    <location>
        <begin position="2"/>
        <end position="62"/>
    </location>
</feature>
<dbReference type="PANTHER" id="PTHR30055:SF234">
    <property type="entry name" value="HTH-TYPE TRANSCRIPTIONAL REGULATOR BETI"/>
    <property type="match status" value="1"/>
</dbReference>
<keyword evidence="4" id="KW-0804">Transcription</keyword>
<dbReference type="InterPro" id="IPR003012">
    <property type="entry name" value="Tet_transcr_reg_TetR"/>
</dbReference>
<organism evidence="7 8">
    <name type="scientific">Alicyclobacillus fodiniaquatilis</name>
    <dbReference type="NCBI Taxonomy" id="1661150"/>
    <lineage>
        <taxon>Bacteria</taxon>
        <taxon>Bacillati</taxon>
        <taxon>Bacillota</taxon>
        <taxon>Bacilli</taxon>
        <taxon>Bacillales</taxon>
        <taxon>Alicyclobacillaceae</taxon>
        <taxon>Alicyclobacillus</taxon>
    </lineage>
</organism>
<evidence type="ECO:0000313" key="8">
    <source>
        <dbReference type="Proteomes" id="UP001597079"/>
    </source>
</evidence>
<evidence type="ECO:0000256" key="1">
    <source>
        <dbReference type="ARBA" id="ARBA00022491"/>
    </source>
</evidence>
<dbReference type="InterPro" id="IPR004111">
    <property type="entry name" value="Repressor_TetR_C"/>
</dbReference>
<keyword evidence="3 5" id="KW-0238">DNA-binding</keyword>
<evidence type="ECO:0000259" key="6">
    <source>
        <dbReference type="PROSITE" id="PS50977"/>
    </source>
</evidence>
<dbReference type="SUPFAM" id="SSF46689">
    <property type="entry name" value="Homeodomain-like"/>
    <property type="match status" value="1"/>
</dbReference>
<dbReference type="InterPro" id="IPR050109">
    <property type="entry name" value="HTH-type_TetR-like_transc_reg"/>
</dbReference>
<evidence type="ECO:0000313" key="7">
    <source>
        <dbReference type="EMBL" id="MFD1676769.1"/>
    </source>
</evidence>
<evidence type="ECO:0000256" key="5">
    <source>
        <dbReference type="PROSITE-ProRule" id="PRU00335"/>
    </source>
</evidence>
<accession>A0ABW4JKB8</accession>
<feature type="DNA-binding region" description="H-T-H motif" evidence="5">
    <location>
        <begin position="25"/>
        <end position="44"/>
    </location>
</feature>
<comment type="caution">
    <text evidence="7">The sequence shown here is derived from an EMBL/GenBank/DDBJ whole genome shotgun (WGS) entry which is preliminary data.</text>
</comment>
<dbReference type="PRINTS" id="PR00400">
    <property type="entry name" value="TETREPRESSOR"/>
</dbReference>
<dbReference type="PANTHER" id="PTHR30055">
    <property type="entry name" value="HTH-TYPE TRANSCRIPTIONAL REGULATOR RUTR"/>
    <property type="match status" value="1"/>
</dbReference>
<dbReference type="Pfam" id="PF02909">
    <property type="entry name" value="TetR_C_1"/>
    <property type="match status" value="1"/>
</dbReference>
<keyword evidence="2" id="KW-0805">Transcription regulation</keyword>
<evidence type="ECO:0000256" key="2">
    <source>
        <dbReference type="ARBA" id="ARBA00023015"/>
    </source>
</evidence>
<dbReference type="InterPro" id="IPR001647">
    <property type="entry name" value="HTH_TetR"/>
</dbReference>
<protein>
    <submittedName>
        <fullName evidence="7">TetR family transcriptional regulator</fullName>
    </submittedName>
</protein>
<dbReference type="InterPro" id="IPR009057">
    <property type="entry name" value="Homeodomain-like_sf"/>
</dbReference>
<keyword evidence="8" id="KW-1185">Reference proteome</keyword>
<name>A0ABW4JKB8_9BACL</name>
<proteinExistence type="predicted"/>
<dbReference type="Gene3D" id="1.10.10.60">
    <property type="entry name" value="Homeodomain-like"/>
    <property type="match status" value="1"/>
</dbReference>
<dbReference type="EMBL" id="JBHUCX010000075">
    <property type="protein sequence ID" value="MFD1676769.1"/>
    <property type="molecule type" value="Genomic_DNA"/>
</dbReference>
<dbReference type="PRINTS" id="PR00455">
    <property type="entry name" value="HTHTETR"/>
</dbReference>
<evidence type="ECO:0000256" key="4">
    <source>
        <dbReference type="ARBA" id="ARBA00023163"/>
    </source>
</evidence>
<reference evidence="8" key="1">
    <citation type="journal article" date="2019" name="Int. J. Syst. Evol. Microbiol.">
        <title>The Global Catalogue of Microorganisms (GCM) 10K type strain sequencing project: providing services to taxonomists for standard genome sequencing and annotation.</title>
        <authorList>
            <consortium name="The Broad Institute Genomics Platform"/>
            <consortium name="The Broad Institute Genome Sequencing Center for Infectious Disease"/>
            <person name="Wu L."/>
            <person name="Ma J."/>
        </authorList>
    </citation>
    <scope>NUCLEOTIDE SEQUENCE [LARGE SCALE GENOMIC DNA]</scope>
    <source>
        <strain evidence="8">CGMCC 1.12286</strain>
    </source>
</reference>
<sequence>MALNKGMIVDEALKLLNESGIDRVSLRELAKRLGVKAPTLYWHVKNKAALINEMAERILQSEFHDLQARGSDEAWQTWLMDVFNRLRRAMRAYTDGGRVVAGAHLSLSMSDVMETAIRSLLTAGVSLRESRLIALTAQHFTFGFVIEEQTPPDAEMSEDFDMEQFAKDHPTMMAGIEEYFNAGHTADDLFNDGLKLIIKTQ</sequence>
<dbReference type="Gene3D" id="1.10.357.10">
    <property type="entry name" value="Tetracycline Repressor, domain 2"/>
    <property type="match status" value="1"/>
</dbReference>
<gene>
    <name evidence="7" type="ORF">ACFSB2_19020</name>
</gene>
<dbReference type="Proteomes" id="UP001597079">
    <property type="component" value="Unassembled WGS sequence"/>
</dbReference>
<dbReference type="SUPFAM" id="SSF48498">
    <property type="entry name" value="Tetracyclin repressor-like, C-terminal domain"/>
    <property type="match status" value="1"/>
</dbReference>
<dbReference type="PROSITE" id="PS50977">
    <property type="entry name" value="HTH_TETR_2"/>
    <property type="match status" value="1"/>
</dbReference>
<keyword evidence="1" id="KW-0678">Repressor</keyword>